<dbReference type="EMBL" id="JACCCC010000001">
    <property type="protein sequence ID" value="NYE49596.1"/>
    <property type="molecule type" value="Genomic_DNA"/>
</dbReference>
<proteinExistence type="predicted"/>
<dbReference type="AlphaFoldDB" id="A0A852TYG6"/>
<comment type="caution">
    <text evidence="2">The sequence shown here is derived from an EMBL/GenBank/DDBJ whole genome shotgun (WGS) entry which is preliminary data.</text>
</comment>
<sequence>MLDELARLMAIQDPAERLQEATRLLIELDEVSLRVAQVRNECRVLLAGNDSAPPAPEAPNLTENAQAVLDWIHRQRINSFTQREAFRRLPRTRFRSVDVLIEALEILEASGRIVRRDAAPQNRPGRPASPVFEVRRR</sequence>
<dbReference type="RefSeq" id="WP_179645228.1">
    <property type="nucleotide sequence ID" value="NZ_BAAAYY010000037.1"/>
</dbReference>
<protein>
    <submittedName>
        <fullName evidence="2">Uncharacterized protein</fullName>
    </submittedName>
</protein>
<evidence type="ECO:0000313" key="3">
    <source>
        <dbReference type="Proteomes" id="UP000589036"/>
    </source>
</evidence>
<gene>
    <name evidence="2" type="ORF">HDA32_004716</name>
</gene>
<feature type="region of interest" description="Disordered" evidence="1">
    <location>
        <begin position="118"/>
        <end position="137"/>
    </location>
</feature>
<evidence type="ECO:0000313" key="2">
    <source>
        <dbReference type="EMBL" id="NYE49596.1"/>
    </source>
</evidence>
<accession>A0A852TYG6</accession>
<reference evidence="2 3" key="1">
    <citation type="submission" date="2020-07" db="EMBL/GenBank/DDBJ databases">
        <title>Sequencing the genomes of 1000 actinobacteria strains.</title>
        <authorList>
            <person name="Klenk H.-P."/>
        </authorList>
    </citation>
    <scope>NUCLEOTIDE SEQUENCE [LARGE SCALE GENOMIC DNA]</scope>
    <source>
        <strain evidence="2 3">CXB654</strain>
    </source>
</reference>
<evidence type="ECO:0000256" key="1">
    <source>
        <dbReference type="SAM" id="MobiDB-lite"/>
    </source>
</evidence>
<name>A0A852TYG6_9ACTN</name>
<organism evidence="2 3">
    <name type="scientific">Spinactinospora alkalitolerans</name>
    <dbReference type="NCBI Taxonomy" id="687207"/>
    <lineage>
        <taxon>Bacteria</taxon>
        <taxon>Bacillati</taxon>
        <taxon>Actinomycetota</taxon>
        <taxon>Actinomycetes</taxon>
        <taxon>Streptosporangiales</taxon>
        <taxon>Nocardiopsidaceae</taxon>
        <taxon>Spinactinospora</taxon>
    </lineage>
</organism>
<keyword evidence="3" id="KW-1185">Reference proteome</keyword>
<dbReference type="Proteomes" id="UP000589036">
    <property type="component" value="Unassembled WGS sequence"/>
</dbReference>